<evidence type="ECO:0000313" key="2">
    <source>
        <dbReference type="WBParaSite" id="Pan_g9114.t3"/>
    </source>
</evidence>
<reference evidence="2" key="2">
    <citation type="submission" date="2020-10" db="UniProtKB">
        <authorList>
            <consortium name="WormBaseParasite"/>
        </authorList>
    </citation>
    <scope>IDENTIFICATION</scope>
</reference>
<dbReference type="Proteomes" id="UP000492821">
    <property type="component" value="Unassembled WGS sequence"/>
</dbReference>
<dbReference type="WBParaSite" id="Pan_g9114.t3">
    <property type="protein sequence ID" value="Pan_g9114.t3"/>
    <property type="gene ID" value="Pan_g9114"/>
</dbReference>
<reference evidence="1" key="1">
    <citation type="journal article" date="2013" name="Genetics">
        <title>The draft genome and transcriptome of Panagrellus redivivus are shaped by the harsh demands of a free-living lifestyle.</title>
        <authorList>
            <person name="Srinivasan J."/>
            <person name="Dillman A.R."/>
            <person name="Macchietto M.G."/>
            <person name="Heikkinen L."/>
            <person name="Lakso M."/>
            <person name="Fracchia K.M."/>
            <person name="Antoshechkin I."/>
            <person name="Mortazavi A."/>
            <person name="Wong G."/>
            <person name="Sternberg P.W."/>
        </authorList>
    </citation>
    <scope>NUCLEOTIDE SEQUENCE [LARGE SCALE GENOMIC DNA]</scope>
    <source>
        <strain evidence="1">MT8872</strain>
    </source>
</reference>
<name>A0A7E4WCQ5_PANRE</name>
<proteinExistence type="predicted"/>
<keyword evidence="1" id="KW-1185">Reference proteome</keyword>
<dbReference type="AlphaFoldDB" id="A0A7E4WCQ5"/>
<evidence type="ECO:0000313" key="1">
    <source>
        <dbReference type="Proteomes" id="UP000492821"/>
    </source>
</evidence>
<sequence length="299" mass="33846">MDEEITFALTNNSTRFFTTEAIPICPAPLPVRFAFRSSCSMSSSFEGMLSSFEGMQFYEVPRPIKEKFGFRLRPEIATIKIAAILESFSDFDLGSAQRQINLPEVTTTVGSHKISCHLRLRLNKDHNVIAELVYNNGDVRVVLETVFMADYENGTKRRFEDVLCLRKRPETVTIETLVTFFYNASERVEIADFPVGRSDVLLRTSEGSIITYDATHLASASSIFKLLIEGTSENSIIEVYPFDKSTVEITLTFLRGDTPYVLTESQRQKVVEFATEYKIEHIKELFPTQADSNHASSQT</sequence>
<organism evidence="1 2">
    <name type="scientific">Panagrellus redivivus</name>
    <name type="common">Microworm</name>
    <dbReference type="NCBI Taxonomy" id="6233"/>
    <lineage>
        <taxon>Eukaryota</taxon>
        <taxon>Metazoa</taxon>
        <taxon>Ecdysozoa</taxon>
        <taxon>Nematoda</taxon>
        <taxon>Chromadorea</taxon>
        <taxon>Rhabditida</taxon>
        <taxon>Tylenchina</taxon>
        <taxon>Panagrolaimomorpha</taxon>
        <taxon>Panagrolaimoidea</taxon>
        <taxon>Panagrolaimidae</taxon>
        <taxon>Panagrellus</taxon>
    </lineage>
</organism>
<accession>A0A7E4WCQ5</accession>
<protein>
    <submittedName>
        <fullName evidence="2">BTB domain-containing protein</fullName>
    </submittedName>
</protein>